<proteinExistence type="predicted"/>
<dbReference type="PANTHER" id="PTHR24637">
    <property type="entry name" value="COLLAGEN"/>
    <property type="match status" value="1"/>
</dbReference>
<comment type="subcellular location">
    <subcellularLocation>
        <location evidence="1">Secreted</location>
    </subcellularLocation>
</comment>
<feature type="domain" description="Fibrillar collagen NC1" evidence="11">
    <location>
        <begin position="284"/>
        <end position="519"/>
    </location>
</feature>
<dbReference type="NCBIfam" id="NF040941">
    <property type="entry name" value="GGGWT_bact"/>
    <property type="match status" value="1"/>
</dbReference>
<dbReference type="Pfam" id="PF01391">
    <property type="entry name" value="Collagen"/>
    <property type="match status" value="2"/>
</dbReference>
<dbReference type="GO" id="GO:0005576">
    <property type="term" value="C:extracellular region"/>
    <property type="evidence" value="ECO:0007669"/>
    <property type="project" value="UniProtKB-SubCell"/>
</dbReference>
<feature type="region of interest" description="Disordered" evidence="10">
    <location>
        <begin position="1"/>
        <end position="259"/>
    </location>
</feature>
<evidence type="ECO:0000256" key="4">
    <source>
        <dbReference type="ARBA" id="ARBA00022723"/>
    </source>
</evidence>
<keyword evidence="9" id="KW-0379">Hydroxylation</keyword>
<keyword evidence="13" id="KW-1185">Reference proteome</keyword>
<evidence type="ECO:0000256" key="7">
    <source>
        <dbReference type="ARBA" id="ARBA00023119"/>
    </source>
</evidence>
<dbReference type="Proteomes" id="UP000314986">
    <property type="component" value="Unassembled WGS sequence"/>
</dbReference>
<feature type="compositionally biased region" description="Gly residues" evidence="10">
    <location>
        <begin position="46"/>
        <end position="55"/>
    </location>
</feature>
<dbReference type="STRING" id="7868.ENSCMIP00000035497"/>
<dbReference type="FunFam" id="2.60.120.1000:FF:000001">
    <property type="entry name" value="Collagen alpha-1 type I chain"/>
    <property type="match status" value="1"/>
</dbReference>
<dbReference type="InParanoid" id="A0A4W3J0T1"/>
<evidence type="ECO:0000256" key="8">
    <source>
        <dbReference type="ARBA" id="ARBA00023157"/>
    </source>
</evidence>
<dbReference type="PROSITE" id="PS51461">
    <property type="entry name" value="NC1_FIB"/>
    <property type="match status" value="1"/>
</dbReference>
<evidence type="ECO:0000256" key="9">
    <source>
        <dbReference type="ARBA" id="ARBA00023278"/>
    </source>
</evidence>
<evidence type="ECO:0000256" key="3">
    <source>
        <dbReference type="ARBA" id="ARBA00022530"/>
    </source>
</evidence>
<organism evidence="12 13">
    <name type="scientific">Callorhinchus milii</name>
    <name type="common">Ghost shark</name>
    <dbReference type="NCBI Taxonomy" id="7868"/>
    <lineage>
        <taxon>Eukaryota</taxon>
        <taxon>Metazoa</taxon>
        <taxon>Chordata</taxon>
        <taxon>Craniata</taxon>
        <taxon>Vertebrata</taxon>
        <taxon>Chondrichthyes</taxon>
        <taxon>Holocephali</taxon>
        <taxon>Chimaeriformes</taxon>
        <taxon>Callorhinchidae</taxon>
        <taxon>Callorhinchus</taxon>
    </lineage>
</organism>
<sequence>GPSGIIGIQGIPGARGIAGLHGSLGRAGPPGRSGLPGEAGKQGEPGVSGGRGPAGQVGHPGLRGPPGEAGKTGNPGADGAPGRDGTPGPKGNRGESGTSGNPGPPGFPGSPGQPGTAGKHGGRGQPGNPGSQGSSGSPGRPGLVGPHGLRGEKGERGEPGTNGIKGHRGFPGGQGLPGPPGSNGDPGQAGSPGPQGVRGPPGSAGSPGKDGSSGYPGSIGLSGSRGSRGESGPPGVPGEQGIPGLPGPPGSCCSGGFESVDKGDTFQGSYYGDQPGNLAQESELEVMATLKSLNGRIDAIDIPNGSQKNPARSCRDLKSCHPEFDSGEYWIDPNQGCKLDAIKVHCNMETGETCMHPNPASIPRKSWWSNRGSREMKHVWFGESMDGGFYFSYGDQGVDEDVAEIQMGFLRLLSVRGSQNITYHCKNSIAYMDAETGNIKKALRLMSWSDSELKAEGNIKLRYSVLEDGCSKHTGEWSKTVFQYRTRKTIHLPIVDLAPMDIGAEEQEFAVDLGPVCFL</sequence>
<reference evidence="13" key="3">
    <citation type="journal article" date="2014" name="Nature">
        <title>Elephant shark genome provides unique insights into gnathostome evolution.</title>
        <authorList>
            <consortium name="International Elephant Shark Genome Sequencing Consortium"/>
            <person name="Venkatesh B."/>
            <person name="Lee A.P."/>
            <person name="Ravi V."/>
            <person name="Maurya A.K."/>
            <person name="Lian M.M."/>
            <person name="Swann J.B."/>
            <person name="Ohta Y."/>
            <person name="Flajnik M.F."/>
            <person name="Sutoh Y."/>
            <person name="Kasahara M."/>
            <person name="Hoon S."/>
            <person name="Gangu V."/>
            <person name="Roy S.W."/>
            <person name="Irimia M."/>
            <person name="Korzh V."/>
            <person name="Kondrychyn I."/>
            <person name="Lim Z.W."/>
            <person name="Tay B.H."/>
            <person name="Tohari S."/>
            <person name="Kong K.W."/>
            <person name="Ho S."/>
            <person name="Lorente-Galdos B."/>
            <person name="Quilez J."/>
            <person name="Marques-Bonet T."/>
            <person name="Raney B.J."/>
            <person name="Ingham P.W."/>
            <person name="Tay A."/>
            <person name="Hillier L.W."/>
            <person name="Minx P."/>
            <person name="Boehm T."/>
            <person name="Wilson R.K."/>
            <person name="Brenner S."/>
            <person name="Warren W.C."/>
        </authorList>
    </citation>
    <scope>NUCLEOTIDE SEQUENCE [LARGE SCALE GENOMIC DNA]</scope>
</reference>
<keyword evidence="3" id="KW-0272">Extracellular matrix</keyword>
<name>A0A4W3J0T1_CALMI</name>
<dbReference type="GO" id="GO:0005581">
    <property type="term" value="C:collagen trimer"/>
    <property type="evidence" value="ECO:0007669"/>
    <property type="project" value="UniProtKB-KW"/>
</dbReference>
<feature type="compositionally biased region" description="Low complexity" evidence="10">
    <location>
        <begin position="1"/>
        <end position="18"/>
    </location>
</feature>
<dbReference type="GO" id="GO:0046872">
    <property type="term" value="F:metal ion binding"/>
    <property type="evidence" value="ECO:0007669"/>
    <property type="project" value="UniProtKB-KW"/>
</dbReference>
<accession>A0A4W3J0T1</accession>
<keyword evidence="6" id="KW-0106">Calcium</keyword>
<dbReference type="SMART" id="SM00038">
    <property type="entry name" value="COLFI"/>
    <property type="match status" value="1"/>
</dbReference>
<dbReference type="InterPro" id="IPR008160">
    <property type="entry name" value="Collagen"/>
</dbReference>
<protein>
    <recommendedName>
        <fullName evidence="11">Fibrillar collagen NC1 domain-containing protein</fullName>
    </recommendedName>
</protein>
<keyword evidence="4" id="KW-0479">Metal-binding</keyword>
<keyword evidence="7" id="KW-0176">Collagen</keyword>
<evidence type="ECO:0000256" key="1">
    <source>
        <dbReference type="ARBA" id="ARBA00004613"/>
    </source>
</evidence>
<reference evidence="13" key="1">
    <citation type="journal article" date="2006" name="Science">
        <title>Ancient noncoding elements conserved in the human genome.</title>
        <authorList>
            <person name="Venkatesh B."/>
            <person name="Kirkness E.F."/>
            <person name="Loh Y.H."/>
            <person name="Halpern A.L."/>
            <person name="Lee A.P."/>
            <person name="Johnson J."/>
            <person name="Dandona N."/>
            <person name="Viswanathan L.D."/>
            <person name="Tay A."/>
            <person name="Venter J.C."/>
            <person name="Strausberg R.L."/>
            <person name="Brenner S."/>
        </authorList>
    </citation>
    <scope>NUCLEOTIDE SEQUENCE [LARGE SCALE GENOMIC DNA]</scope>
</reference>
<feature type="compositionally biased region" description="Low complexity" evidence="10">
    <location>
        <begin position="126"/>
        <end position="141"/>
    </location>
</feature>
<evidence type="ECO:0000313" key="13">
    <source>
        <dbReference type="Proteomes" id="UP000314986"/>
    </source>
</evidence>
<dbReference type="InterPro" id="IPR000885">
    <property type="entry name" value="Fib_collagen_C"/>
</dbReference>
<evidence type="ECO:0000256" key="6">
    <source>
        <dbReference type="ARBA" id="ARBA00022837"/>
    </source>
</evidence>
<dbReference type="Gene3D" id="2.60.120.1000">
    <property type="match status" value="1"/>
</dbReference>
<dbReference type="Ensembl" id="ENSCMIT00000036024.1">
    <property type="protein sequence ID" value="ENSCMIP00000035497.1"/>
    <property type="gene ID" value="ENSCMIG00000015021.1"/>
</dbReference>
<keyword evidence="8" id="KW-1015">Disulfide bond</keyword>
<evidence type="ECO:0000256" key="10">
    <source>
        <dbReference type="SAM" id="MobiDB-lite"/>
    </source>
</evidence>
<dbReference type="PANTHER" id="PTHR24637:SF421">
    <property type="entry name" value="CUTICLE COLLAGEN DPY-2"/>
    <property type="match status" value="1"/>
</dbReference>
<feature type="compositionally biased region" description="Basic and acidic residues" evidence="10">
    <location>
        <begin position="149"/>
        <end position="158"/>
    </location>
</feature>
<dbReference type="GO" id="GO:0005201">
    <property type="term" value="F:extracellular matrix structural constituent"/>
    <property type="evidence" value="ECO:0007669"/>
    <property type="project" value="InterPro"/>
</dbReference>
<dbReference type="Pfam" id="PF01410">
    <property type="entry name" value="COLFI"/>
    <property type="match status" value="1"/>
</dbReference>
<evidence type="ECO:0000256" key="2">
    <source>
        <dbReference type="ARBA" id="ARBA00022525"/>
    </source>
</evidence>
<keyword evidence="5" id="KW-0677">Repeat</keyword>
<evidence type="ECO:0000313" key="12">
    <source>
        <dbReference type="Ensembl" id="ENSCMIP00000035497.1"/>
    </source>
</evidence>
<evidence type="ECO:0000259" key="11">
    <source>
        <dbReference type="PROSITE" id="PS51461"/>
    </source>
</evidence>
<dbReference type="AlphaFoldDB" id="A0A4W3J0T1"/>
<keyword evidence="2" id="KW-0964">Secreted</keyword>
<reference evidence="13" key="2">
    <citation type="journal article" date="2007" name="PLoS Biol.">
        <title>Survey sequencing and comparative analysis of the elephant shark (Callorhinchus milii) genome.</title>
        <authorList>
            <person name="Venkatesh B."/>
            <person name="Kirkness E.F."/>
            <person name="Loh Y.H."/>
            <person name="Halpern A.L."/>
            <person name="Lee A.P."/>
            <person name="Johnson J."/>
            <person name="Dandona N."/>
            <person name="Viswanathan L.D."/>
            <person name="Tay A."/>
            <person name="Venter J.C."/>
            <person name="Strausberg R.L."/>
            <person name="Brenner S."/>
        </authorList>
    </citation>
    <scope>NUCLEOTIDE SEQUENCE [LARGE SCALE GENOMIC DNA]</scope>
</reference>
<dbReference type="GeneTree" id="ENSGT00940000155224"/>
<reference evidence="12" key="5">
    <citation type="submission" date="2025-09" db="UniProtKB">
        <authorList>
            <consortium name="Ensembl"/>
        </authorList>
    </citation>
    <scope>IDENTIFICATION</scope>
</reference>
<feature type="compositionally biased region" description="Low complexity" evidence="10">
    <location>
        <begin position="216"/>
        <end position="243"/>
    </location>
</feature>
<reference evidence="12" key="4">
    <citation type="submission" date="2025-08" db="UniProtKB">
        <authorList>
            <consortium name="Ensembl"/>
        </authorList>
    </citation>
    <scope>IDENTIFICATION</scope>
</reference>
<evidence type="ECO:0000256" key="5">
    <source>
        <dbReference type="ARBA" id="ARBA00022737"/>
    </source>
</evidence>